<evidence type="ECO:0000313" key="2">
    <source>
        <dbReference type="EMBL" id="SDH50669.1"/>
    </source>
</evidence>
<dbReference type="SUPFAM" id="SSF51735">
    <property type="entry name" value="NAD(P)-binding Rossmann-fold domains"/>
    <property type="match status" value="1"/>
</dbReference>
<dbReference type="STRING" id="930129.SAMN05216352_101494"/>
<dbReference type="Gene3D" id="3.40.50.720">
    <property type="entry name" value="NAD(P)-binding Rossmann-like Domain"/>
    <property type="match status" value="1"/>
</dbReference>
<dbReference type="AlphaFoldDB" id="A0A1G8CZV5"/>
<dbReference type="SMART" id="SM00881">
    <property type="entry name" value="CoA_binding"/>
    <property type="match status" value="1"/>
</dbReference>
<dbReference type="InterPro" id="IPR003781">
    <property type="entry name" value="CoA-bd"/>
</dbReference>
<dbReference type="RefSeq" id="WP_425428015.1">
    <property type="nucleotide sequence ID" value="NZ_FNDU01000001.1"/>
</dbReference>
<proteinExistence type="predicted"/>
<dbReference type="Proteomes" id="UP000199017">
    <property type="component" value="Unassembled WGS sequence"/>
</dbReference>
<sequence>MNTLEYPTQNEIENILKESKTIAVVGLSEDPSRTSYQVSKVMQNAGYKIIPVNPKATEVLGEKAAASLQEINEPIDIINVFRRSEHLPGVAKEAAETNADVFWAQLGLENEEAYHIAKDAGLTVIMDKCIKVEHAKTM</sequence>
<dbReference type="EMBL" id="FNDU01000001">
    <property type="protein sequence ID" value="SDH50669.1"/>
    <property type="molecule type" value="Genomic_DNA"/>
</dbReference>
<reference evidence="2 3" key="1">
    <citation type="submission" date="2016-10" db="EMBL/GenBank/DDBJ databases">
        <authorList>
            <person name="de Groot N.N."/>
        </authorList>
    </citation>
    <scope>NUCLEOTIDE SEQUENCE [LARGE SCALE GENOMIC DNA]</scope>
    <source>
        <strain evidence="3">P4B,CCM 7963,CECT 7998,DSM 25260,IBRC-M 10614,KCTC 13821</strain>
    </source>
</reference>
<gene>
    <name evidence="2" type="ORF">SAMN05216352_101494</name>
</gene>
<name>A0A1G8CZV5_9BACI</name>
<evidence type="ECO:0000313" key="3">
    <source>
        <dbReference type="Proteomes" id="UP000199017"/>
    </source>
</evidence>
<dbReference type="Pfam" id="PF13380">
    <property type="entry name" value="CoA_binding_2"/>
    <property type="match status" value="1"/>
</dbReference>
<dbReference type="InterPro" id="IPR036291">
    <property type="entry name" value="NAD(P)-bd_dom_sf"/>
</dbReference>
<feature type="domain" description="CoA-binding" evidence="1">
    <location>
        <begin position="16"/>
        <end position="108"/>
    </location>
</feature>
<evidence type="ECO:0000259" key="1">
    <source>
        <dbReference type="SMART" id="SM00881"/>
    </source>
</evidence>
<protein>
    <submittedName>
        <fullName evidence="2">Predicted CoA-binding protein</fullName>
    </submittedName>
</protein>
<keyword evidence="3" id="KW-1185">Reference proteome</keyword>
<dbReference type="PANTHER" id="PTHR33303">
    <property type="entry name" value="CYTOPLASMIC PROTEIN-RELATED"/>
    <property type="match status" value="1"/>
</dbReference>
<dbReference type="PANTHER" id="PTHR33303:SF2">
    <property type="entry name" value="COA-BINDING DOMAIN-CONTAINING PROTEIN"/>
    <property type="match status" value="1"/>
</dbReference>
<organism evidence="2 3">
    <name type="scientific">Alteribacillus bidgolensis</name>
    <dbReference type="NCBI Taxonomy" id="930129"/>
    <lineage>
        <taxon>Bacteria</taxon>
        <taxon>Bacillati</taxon>
        <taxon>Bacillota</taxon>
        <taxon>Bacilli</taxon>
        <taxon>Bacillales</taxon>
        <taxon>Bacillaceae</taxon>
        <taxon>Alteribacillus</taxon>
    </lineage>
</organism>
<accession>A0A1G8CZV5</accession>